<evidence type="ECO:0000256" key="4">
    <source>
        <dbReference type="SAM" id="Coils"/>
    </source>
</evidence>
<dbReference type="InterPro" id="IPR059120">
    <property type="entry name" value="Cullin-like_AB"/>
</dbReference>
<dbReference type="Proteomes" id="UP001158576">
    <property type="component" value="Chromosome 1"/>
</dbReference>
<evidence type="ECO:0000256" key="1">
    <source>
        <dbReference type="ARBA" id="ARBA00006019"/>
    </source>
</evidence>
<dbReference type="SUPFAM" id="SSF75632">
    <property type="entry name" value="Cullin homology domain"/>
    <property type="match status" value="1"/>
</dbReference>
<dbReference type="Gene3D" id="1.20.1310.10">
    <property type="entry name" value="Cullin Repeats"/>
    <property type="match status" value="4"/>
</dbReference>
<evidence type="ECO:0000259" key="6">
    <source>
        <dbReference type="PROSITE" id="PS50069"/>
    </source>
</evidence>
<dbReference type="InterPro" id="IPR036317">
    <property type="entry name" value="Cullin_homology_sf"/>
</dbReference>
<dbReference type="Gene3D" id="3.30.230.130">
    <property type="entry name" value="Cullin, Chain C, Domain 2"/>
    <property type="match status" value="1"/>
</dbReference>
<feature type="coiled-coil region" evidence="4">
    <location>
        <begin position="1054"/>
        <end position="1115"/>
    </location>
</feature>
<evidence type="ECO:0000256" key="2">
    <source>
        <dbReference type="PROSITE-ProRule" id="PRU00330"/>
    </source>
</evidence>
<dbReference type="Pfam" id="PF10557">
    <property type="entry name" value="Cullin_Nedd8"/>
    <property type="match status" value="1"/>
</dbReference>
<evidence type="ECO:0000313" key="7">
    <source>
        <dbReference type="EMBL" id="CAG5106728.1"/>
    </source>
</evidence>
<dbReference type="SUPFAM" id="SSF74788">
    <property type="entry name" value="Cullin repeat-like"/>
    <property type="match status" value="1"/>
</dbReference>
<accession>A0ABN7SZL1</accession>
<dbReference type="InterPro" id="IPR001373">
    <property type="entry name" value="Cullin_N"/>
</dbReference>
<dbReference type="PANTHER" id="PTHR11932">
    <property type="entry name" value="CULLIN"/>
    <property type="match status" value="1"/>
</dbReference>
<proteinExistence type="inferred from homology"/>
<dbReference type="InterPro" id="IPR036390">
    <property type="entry name" value="WH_DNA-bd_sf"/>
</dbReference>
<name>A0ABN7SZL1_OIKDI</name>
<keyword evidence="4" id="KW-0175">Coiled coil</keyword>
<dbReference type="InterPro" id="IPR019559">
    <property type="entry name" value="Cullin_neddylation_domain"/>
</dbReference>
<dbReference type="Pfam" id="PF00888">
    <property type="entry name" value="Cullin"/>
    <property type="match status" value="1"/>
</dbReference>
<dbReference type="InterPro" id="IPR045093">
    <property type="entry name" value="Cullin"/>
</dbReference>
<dbReference type="InterPro" id="IPR016158">
    <property type="entry name" value="Cullin_homology"/>
</dbReference>
<feature type="region of interest" description="Disordered" evidence="5">
    <location>
        <begin position="53"/>
        <end position="82"/>
    </location>
</feature>
<evidence type="ECO:0000256" key="5">
    <source>
        <dbReference type="SAM" id="MobiDB-lite"/>
    </source>
</evidence>
<feature type="compositionally biased region" description="Polar residues" evidence="5">
    <location>
        <begin position="53"/>
        <end position="67"/>
    </location>
</feature>
<protein>
    <submittedName>
        <fullName evidence="7">Oidioi.mRNA.OKI2018_I69.chr1.g2974.t1.cds</fullName>
    </submittedName>
</protein>
<dbReference type="Gene3D" id="1.10.10.10">
    <property type="entry name" value="Winged helix-like DNA-binding domain superfamily/Winged helix DNA-binding domain"/>
    <property type="match status" value="1"/>
</dbReference>
<feature type="coiled-coil region" evidence="4">
    <location>
        <begin position="966"/>
        <end position="1004"/>
    </location>
</feature>
<feature type="domain" description="Cullin family profile" evidence="6">
    <location>
        <begin position="438"/>
        <end position="657"/>
    </location>
</feature>
<dbReference type="EMBL" id="OU015566">
    <property type="protein sequence ID" value="CAG5106728.1"/>
    <property type="molecule type" value="Genomic_DNA"/>
</dbReference>
<dbReference type="SMART" id="SM00182">
    <property type="entry name" value="CULLIN"/>
    <property type="match status" value="1"/>
</dbReference>
<organism evidence="7 8">
    <name type="scientific">Oikopleura dioica</name>
    <name type="common">Tunicate</name>
    <dbReference type="NCBI Taxonomy" id="34765"/>
    <lineage>
        <taxon>Eukaryota</taxon>
        <taxon>Metazoa</taxon>
        <taxon>Chordata</taxon>
        <taxon>Tunicata</taxon>
        <taxon>Appendicularia</taxon>
        <taxon>Copelata</taxon>
        <taxon>Oikopleuridae</taxon>
        <taxon>Oikopleura</taxon>
    </lineage>
</organism>
<dbReference type="SMART" id="SM00884">
    <property type="entry name" value="Cullin_Nedd8"/>
    <property type="match status" value="1"/>
</dbReference>
<dbReference type="InterPro" id="IPR036388">
    <property type="entry name" value="WH-like_DNA-bd_sf"/>
</dbReference>
<sequence length="1430" mass="164439">MSRQPISLDEVWRGTDKEPGLEHSIERIFAHDFEKQAYMHAYTKIFNYCTSSRSSTNPIGRSATNRIGSRINRRPNGENGVSSSNDMFIGGELYKKLRSVIDDKVTCVYNEAKKVSGVDILTDYHKNWKDYKFSIRVLNGVAQYLNKHWVQREKEEHGGPDSAVHDVRSMGIVAWRENMYRKNLEPMMEQIMRVIEKERENEADTSHHLLLKTILQESVCELGLEKKNNEKDATGRPERDLGVYRETFETRFLKETTQYYQAESSSFIESHSLVDYLVKIEKRFEEEDRRVRSYLDSSTGPKVEQTLVKVLIEAHIARIHDEFKPMVEHEKIDDLKRVFALVNRADKFRSESDKSNNVSPFLDPMRDAFRQHVVSEGIAAVDAIKESALVDPKNYIDAVLTVYKKYSKVVLDAFASRLDRAASHFVNKNAVCETRSSRSAELLARYSDSILKKNAKVASDDSDKEAAMSEVITIFKFINEKDVFMEFYSKLFGNRLVKEISASEDNEETMIKKLKEECGHEYTSRLQKMFKDIVVSRTHTEEFKNHARQSGSLKVDFTIKVLTTGHWNYKPSNPFILPIEIRTCQEQFLQHYSQKHSGRKLTWILAHSRCELKFFPKLDQSNFFIFTTTTHQLSILSIFNQRPSYTVDEIQSLTEIETENDYLYKIIAQLLKTKILTSSAAGSELPSGSHTISVNEAYKSKKKKMNISQPIKQEQRSESDLTVKRVEEDRGLATQAAIVRIMKMRQRLNHNNLVTAVVEQLQARFTARVPLIKKQIEILVEKEYIARVDGERDILSEDEFDENFRCWKNCCRKSGVRVSTCDRNVCQKCCGSECAEIKSMLQFNRRIPTQQCSACMEQKCDFAKEYTSITTTRSCRGLFNKYSTGFEGNVTFLVEAERDVRIFLYDKPLSIVRQHGDRRRRDTEMEEIPEELREFVREQMELNGAHFDVLDEPVRPSTSQVLQTVFTRLRRQVQDAMEEKKLAKQEARREARKAERKAARLAAKDQKLNFGSINSQSEIEENIQLAMDMIRENYAPEEEEEGKEVEMLGDFVEYEEEEEEEEEEEAEYSEYYEEAEFLDEKMKRRAEKEALRKEKRQIIKEFKEEQKKLKELSQQWSKVNVALQNPEVVNQAEQVATDMAMDMGIGSAADFAEEASLSVILQSLGIAAELSSTSVTNSYKDFKDRKSSGKTRDSADWSRANKFHGVNPDHVANLIVKNHLQQAKKCKTCRSVSLLNSRSEDNSLQGFADEERLDENLLTSGWIQIGLGSANNTACDLKSCQASSQCYKRCIGVLRKRFSAVLSPEIPQEVSVAINGEGLDRVLTVEIGMRGSSEPRERIFEVLIDDPTIAKLQNLAICTTKGARAKLSISKDCCGNEEEEGPSFFTNSRRNQDCKFSCMSTNCRDECMPNTQCDRCLQHNCGSFSTESTF</sequence>
<dbReference type="PROSITE" id="PS50069">
    <property type="entry name" value="CULLIN_2"/>
    <property type="match status" value="1"/>
</dbReference>
<dbReference type="SUPFAM" id="SSF46785">
    <property type="entry name" value="Winged helix' DNA-binding domain"/>
    <property type="match status" value="1"/>
</dbReference>
<dbReference type="InterPro" id="IPR016159">
    <property type="entry name" value="Cullin_repeat-like_dom_sf"/>
</dbReference>
<keyword evidence="8" id="KW-1185">Reference proteome</keyword>
<comment type="similarity">
    <text evidence="1 2 3">Belongs to the cullin family.</text>
</comment>
<dbReference type="Pfam" id="PF26557">
    <property type="entry name" value="Cullin_AB"/>
    <property type="match status" value="1"/>
</dbReference>
<evidence type="ECO:0000256" key="3">
    <source>
        <dbReference type="RuleBase" id="RU003829"/>
    </source>
</evidence>
<reference evidence="7 8" key="1">
    <citation type="submission" date="2021-04" db="EMBL/GenBank/DDBJ databases">
        <authorList>
            <person name="Bliznina A."/>
        </authorList>
    </citation>
    <scope>NUCLEOTIDE SEQUENCE [LARGE SCALE GENOMIC DNA]</scope>
</reference>
<gene>
    <name evidence="7" type="ORF">OKIOD_LOCUS11739</name>
</gene>
<evidence type="ECO:0000313" key="8">
    <source>
        <dbReference type="Proteomes" id="UP001158576"/>
    </source>
</evidence>